<keyword evidence="7" id="KW-1185">Reference proteome</keyword>
<dbReference type="FunFam" id="3.40.50.300:FF:000032">
    <property type="entry name" value="Export ABC transporter ATP-binding protein"/>
    <property type="match status" value="1"/>
</dbReference>
<evidence type="ECO:0000256" key="1">
    <source>
        <dbReference type="ARBA" id="ARBA00022448"/>
    </source>
</evidence>
<dbReference type="PROSITE" id="PS50893">
    <property type="entry name" value="ABC_TRANSPORTER_2"/>
    <property type="match status" value="1"/>
</dbReference>
<evidence type="ECO:0000256" key="4">
    <source>
        <dbReference type="ARBA" id="ARBA00038388"/>
    </source>
</evidence>
<reference evidence="7" key="1">
    <citation type="submission" date="2015-12" db="EMBL/GenBank/DDBJ databases">
        <authorList>
            <person name="Lodha T.D."/>
            <person name="Chintalapati S."/>
            <person name="Chintalapati V.R."/>
            <person name="Sravanthi T."/>
        </authorList>
    </citation>
    <scope>NUCLEOTIDE SEQUENCE [LARGE SCALE GENOMIC DNA]</scope>
    <source>
        <strain evidence="7">JC133</strain>
    </source>
</reference>
<dbReference type="AlphaFoldDB" id="A0A2S4JQ81"/>
<evidence type="ECO:0000313" key="6">
    <source>
        <dbReference type="EMBL" id="POR01640.1"/>
    </source>
</evidence>
<keyword evidence="6" id="KW-0449">Lipoprotein</keyword>
<comment type="caution">
    <text evidence="6">The sequence shown here is derived from an EMBL/GenBank/DDBJ whole genome shotgun (WGS) entry which is preliminary data.</text>
</comment>
<evidence type="ECO:0000256" key="3">
    <source>
        <dbReference type="ARBA" id="ARBA00022840"/>
    </source>
</evidence>
<sequence>MKETVFSGEPSRGVAVAVQGVKKTFPNGGERLEVLRDVSFSVSPGEVVAVTGESGSGKSTLLSLMAGLDLPDQGTIRVGPREVQTLDEEGLTRYRARTVGLVFQFHYLLKDFSVLENVMLPALMQQRSREEASLRATELLAQVGLQERLHHLPPQLSGGERQRAAAARALINDPEVVLADEPTGNLDDANSRRLEEVLFGLVSEYGKTLIIVTHDQNLARRTARSFHLEQGCLVSD</sequence>
<dbReference type="InterPro" id="IPR027417">
    <property type="entry name" value="P-loop_NTPase"/>
</dbReference>
<dbReference type="GO" id="GO:0005524">
    <property type="term" value="F:ATP binding"/>
    <property type="evidence" value="ECO:0007669"/>
    <property type="project" value="UniProtKB-KW"/>
</dbReference>
<gene>
    <name evidence="6" type="ORF">AU468_07825</name>
</gene>
<dbReference type="Gene3D" id="3.40.50.300">
    <property type="entry name" value="P-loop containing nucleotide triphosphate hydrolases"/>
    <property type="match status" value="1"/>
</dbReference>
<dbReference type="CDD" id="cd03255">
    <property type="entry name" value="ABC_MJ0796_LolCDE_FtsE"/>
    <property type="match status" value="1"/>
</dbReference>
<proteinExistence type="inferred from homology"/>
<keyword evidence="1" id="KW-0813">Transport</keyword>
<dbReference type="SUPFAM" id="SSF52540">
    <property type="entry name" value="P-loop containing nucleoside triphosphate hydrolases"/>
    <property type="match status" value="1"/>
</dbReference>
<dbReference type="RefSeq" id="WP_103680233.1">
    <property type="nucleotide sequence ID" value="NZ_LPWH01000065.1"/>
</dbReference>
<dbReference type="InterPro" id="IPR003439">
    <property type="entry name" value="ABC_transporter-like_ATP-bd"/>
</dbReference>
<dbReference type="EMBL" id="LPWH01000065">
    <property type="protein sequence ID" value="POR01640.1"/>
    <property type="molecule type" value="Genomic_DNA"/>
</dbReference>
<organism evidence="6 7">
    <name type="scientific">Alkalispirochaeta sphaeroplastigenens</name>
    <dbReference type="NCBI Taxonomy" id="1187066"/>
    <lineage>
        <taxon>Bacteria</taxon>
        <taxon>Pseudomonadati</taxon>
        <taxon>Spirochaetota</taxon>
        <taxon>Spirochaetia</taxon>
        <taxon>Spirochaetales</taxon>
        <taxon>Spirochaetaceae</taxon>
        <taxon>Alkalispirochaeta</taxon>
    </lineage>
</organism>
<dbReference type="GO" id="GO:0005886">
    <property type="term" value="C:plasma membrane"/>
    <property type="evidence" value="ECO:0007669"/>
    <property type="project" value="TreeGrafter"/>
</dbReference>
<keyword evidence="3 6" id="KW-0067">ATP-binding</keyword>
<protein>
    <submittedName>
        <fullName evidence="6">Lipoprotein ABC transporter ATP-binding protein</fullName>
    </submittedName>
</protein>
<dbReference type="InterPro" id="IPR017911">
    <property type="entry name" value="MacB-like_ATP-bd"/>
</dbReference>
<dbReference type="Pfam" id="PF00005">
    <property type="entry name" value="ABC_tran"/>
    <property type="match status" value="1"/>
</dbReference>
<keyword evidence="2" id="KW-0547">Nucleotide-binding</keyword>
<dbReference type="InterPro" id="IPR003593">
    <property type="entry name" value="AAA+_ATPase"/>
</dbReference>
<accession>A0A2S4JQ81</accession>
<dbReference type="OrthoDB" id="9805538at2"/>
<dbReference type="SMART" id="SM00382">
    <property type="entry name" value="AAA"/>
    <property type="match status" value="1"/>
</dbReference>
<dbReference type="Proteomes" id="UP000237350">
    <property type="component" value="Unassembled WGS sequence"/>
</dbReference>
<dbReference type="GO" id="GO:0022857">
    <property type="term" value="F:transmembrane transporter activity"/>
    <property type="evidence" value="ECO:0007669"/>
    <property type="project" value="UniProtKB-ARBA"/>
</dbReference>
<evidence type="ECO:0000259" key="5">
    <source>
        <dbReference type="PROSITE" id="PS50893"/>
    </source>
</evidence>
<dbReference type="PANTHER" id="PTHR24220:SF689">
    <property type="entry name" value="LIPOPROTEIN-RELEASING SYSTEM ATP-BINDING PROTEIN LOLD"/>
    <property type="match status" value="1"/>
</dbReference>
<name>A0A2S4JQ81_9SPIO</name>
<dbReference type="PANTHER" id="PTHR24220">
    <property type="entry name" value="IMPORT ATP-BINDING PROTEIN"/>
    <property type="match status" value="1"/>
</dbReference>
<dbReference type="GO" id="GO:0016887">
    <property type="term" value="F:ATP hydrolysis activity"/>
    <property type="evidence" value="ECO:0007669"/>
    <property type="project" value="InterPro"/>
</dbReference>
<dbReference type="GO" id="GO:0098796">
    <property type="term" value="C:membrane protein complex"/>
    <property type="evidence" value="ECO:0007669"/>
    <property type="project" value="UniProtKB-ARBA"/>
</dbReference>
<dbReference type="InterPro" id="IPR015854">
    <property type="entry name" value="ABC_transpr_LolD-like"/>
</dbReference>
<feature type="domain" description="ABC transporter" evidence="5">
    <location>
        <begin position="16"/>
        <end position="236"/>
    </location>
</feature>
<evidence type="ECO:0000313" key="7">
    <source>
        <dbReference type="Proteomes" id="UP000237350"/>
    </source>
</evidence>
<comment type="similarity">
    <text evidence="4">Belongs to the ABC transporter superfamily. Macrolide exporter (TC 3.A.1.122) family.</text>
</comment>
<evidence type="ECO:0000256" key="2">
    <source>
        <dbReference type="ARBA" id="ARBA00022741"/>
    </source>
</evidence>